<reference evidence="2 3" key="1">
    <citation type="submission" date="2019-01" db="EMBL/GenBank/DDBJ databases">
        <title>Complete genome sequencing of Aequorivita sp. H23M31.</title>
        <authorList>
            <person name="Bae J.-W."/>
        </authorList>
    </citation>
    <scope>NUCLEOTIDE SEQUENCE [LARGE SCALE GENOMIC DNA]</scope>
    <source>
        <strain evidence="2 3">H23M31</strain>
    </source>
</reference>
<evidence type="ECO:0000259" key="1">
    <source>
        <dbReference type="Pfam" id="PF13173"/>
    </source>
</evidence>
<dbReference type="OrthoDB" id="9768467at2"/>
<sequence length="394" mass="45661">MERLLKISKRRSESVSMEFQRYLSTEIDWEQRLIIIRGSRGTGKTTLLLQQMRKTKDQSVYLSLDDFYFETNRFLLLAESLYGKGFKKIFLDEVHQYEHWSKDLKNLIDNYPDLQIIATGSSILKIDRGQADLSRRSSLHYLSGLSFREFLALENQEYFPIYPLSEILENHLEISPQINDRINILDAFQKYLNYGYYPFFLNQKKDYHQKLQQVIQLITEIDIPSVENINYTTVRSIRKLLYVISQSVPFTPNIQSLSEKIGVSRNAILRVLDLLNRGGVLNLLRSGNQGGSFLQKPEKIYLQNPNLNFTFAASQPNKGTLRETFFLNQLQTKHQVTSSRFGDFMVDNQFTFEIGGATKTGKQIQGVPLAYIAADDIENGVGNRIPLWLFGFLY</sequence>
<dbReference type="Proteomes" id="UP000285517">
    <property type="component" value="Chromosome"/>
</dbReference>
<dbReference type="KEGG" id="aev:EI546_12695"/>
<dbReference type="EMBL" id="CP034951">
    <property type="protein sequence ID" value="QAA82524.1"/>
    <property type="molecule type" value="Genomic_DNA"/>
</dbReference>
<gene>
    <name evidence="2" type="ORF">EI546_12695</name>
</gene>
<dbReference type="GO" id="GO:0005524">
    <property type="term" value="F:ATP binding"/>
    <property type="evidence" value="ECO:0007669"/>
    <property type="project" value="UniProtKB-KW"/>
</dbReference>
<dbReference type="PANTHER" id="PTHR42990">
    <property type="entry name" value="ATPASE"/>
    <property type="match status" value="1"/>
</dbReference>
<keyword evidence="3" id="KW-1185">Reference proteome</keyword>
<dbReference type="AlphaFoldDB" id="A0A410G5E4"/>
<evidence type="ECO:0000313" key="3">
    <source>
        <dbReference type="Proteomes" id="UP000285517"/>
    </source>
</evidence>
<evidence type="ECO:0000313" key="2">
    <source>
        <dbReference type="EMBL" id="QAA82524.1"/>
    </source>
</evidence>
<dbReference type="Gene3D" id="3.40.50.300">
    <property type="entry name" value="P-loop containing nucleotide triphosphate hydrolases"/>
    <property type="match status" value="1"/>
</dbReference>
<name>A0A410G5E4_9FLAO</name>
<dbReference type="Pfam" id="PF13173">
    <property type="entry name" value="AAA_14"/>
    <property type="match status" value="1"/>
</dbReference>
<organism evidence="2 3">
    <name type="scientific">Aequorivita ciconiae</name>
    <dbReference type="NCBI Taxonomy" id="2494375"/>
    <lineage>
        <taxon>Bacteria</taxon>
        <taxon>Pseudomonadati</taxon>
        <taxon>Bacteroidota</taxon>
        <taxon>Flavobacteriia</taxon>
        <taxon>Flavobacteriales</taxon>
        <taxon>Flavobacteriaceae</taxon>
        <taxon>Aequorivita</taxon>
    </lineage>
</organism>
<keyword evidence="2" id="KW-0547">Nucleotide-binding</keyword>
<accession>A0A410G5E4</accession>
<protein>
    <submittedName>
        <fullName evidence="2">ATP-binding protein</fullName>
    </submittedName>
</protein>
<proteinExistence type="predicted"/>
<dbReference type="PANTHER" id="PTHR42990:SF1">
    <property type="entry name" value="AAA+ ATPASE DOMAIN-CONTAINING PROTEIN"/>
    <property type="match status" value="1"/>
</dbReference>
<dbReference type="InterPro" id="IPR041682">
    <property type="entry name" value="AAA_14"/>
</dbReference>
<dbReference type="SUPFAM" id="SSF52540">
    <property type="entry name" value="P-loop containing nucleoside triphosphate hydrolases"/>
    <property type="match status" value="1"/>
</dbReference>
<feature type="domain" description="AAA" evidence="1">
    <location>
        <begin position="31"/>
        <end position="151"/>
    </location>
</feature>
<dbReference type="InterPro" id="IPR027417">
    <property type="entry name" value="P-loop_NTPase"/>
</dbReference>
<keyword evidence="2" id="KW-0067">ATP-binding</keyword>